<dbReference type="InterPro" id="IPR001087">
    <property type="entry name" value="GDSL"/>
</dbReference>
<dbReference type="InterPro" id="IPR036514">
    <property type="entry name" value="SGNH_hydro_sf"/>
</dbReference>
<dbReference type="InterPro" id="IPR051058">
    <property type="entry name" value="GDSL_Est/Lipase"/>
</dbReference>
<dbReference type="Pfam" id="PF00657">
    <property type="entry name" value="Lipase_GDSL"/>
    <property type="match status" value="1"/>
</dbReference>
<gene>
    <name evidence="3" type="ORF">H1R20_g2668</name>
</gene>
<evidence type="ECO:0000256" key="2">
    <source>
        <dbReference type="SAM" id="SignalP"/>
    </source>
</evidence>
<sequence length="324" mass="35768">MRYSQTNSVVQSCVLAGVLLACASEALGIGIRPKQIKNLVTFGDSFTSVDWSSNGGTPWPVYAAGYSGVKLFPYAKAGATCSNNLTYRPFPPLFEGQLPLYFEEKANGTVKVAPQETVYTLWIGTNDLGSNALLTGNPGTKASLVEVTDCMVNWVTVLYQRGVRNFIFQNMIPLETIPLYAPVSYYTRYWTAERNSTEWSVFMRELVLSGNQLTKLKLQALAPTLRGAHIALFDSHALFTDMYANPKTYLNGTAPLNTTGVVDSCIYELNASTPSVCTMVQGSDRDSYLWYDELHPSEQAGRIVARQIADVVQGKSNKWTTWLS</sequence>
<proteinExistence type="predicted"/>
<feature type="non-terminal residue" evidence="3">
    <location>
        <position position="324"/>
    </location>
</feature>
<dbReference type="PANTHER" id="PTHR45648:SF22">
    <property type="entry name" value="GDSL LIPASE_ACYLHYDROLASE FAMILY PROTEIN (AFU_ORTHOLOGUE AFUA_4G14700)"/>
    <property type="match status" value="1"/>
</dbReference>
<comment type="caution">
    <text evidence="3">The sequence shown here is derived from an EMBL/GenBank/DDBJ whole genome shotgun (WGS) entry which is preliminary data.</text>
</comment>
<reference evidence="3" key="1">
    <citation type="submission" date="2022-06" db="EMBL/GenBank/DDBJ databases">
        <title>Genome Sequence of Candolleomyces eurysporus.</title>
        <authorList>
            <person name="Buettner E."/>
        </authorList>
    </citation>
    <scope>NUCLEOTIDE SEQUENCE</scope>
    <source>
        <strain evidence="3">VTCC 930004</strain>
    </source>
</reference>
<name>A0A9W8JH76_9AGAR</name>
<evidence type="ECO:0000313" key="4">
    <source>
        <dbReference type="Proteomes" id="UP001140091"/>
    </source>
</evidence>
<dbReference type="GO" id="GO:0016788">
    <property type="term" value="F:hydrolase activity, acting on ester bonds"/>
    <property type="evidence" value="ECO:0007669"/>
    <property type="project" value="InterPro"/>
</dbReference>
<feature type="signal peptide" evidence="2">
    <location>
        <begin position="1"/>
        <end position="28"/>
    </location>
</feature>
<dbReference type="PROSITE" id="PS51257">
    <property type="entry name" value="PROKAR_LIPOPROTEIN"/>
    <property type="match status" value="1"/>
</dbReference>
<evidence type="ECO:0000313" key="3">
    <source>
        <dbReference type="EMBL" id="KAJ2934437.1"/>
    </source>
</evidence>
<protein>
    <recommendedName>
        <fullName evidence="5">GDSL lipase/acylhydrolase</fullName>
    </recommendedName>
</protein>
<dbReference type="Proteomes" id="UP001140091">
    <property type="component" value="Unassembled WGS sequence"/>
</dbReference>
<dbReference type="PANTHER" id="PTHR45648">
    <property type="entry name" value="GDSL LIPASE/ACYLHYDROLASE FAMILY PROTEIN (AFU_ORTHOLOGUE AFUA_4G14700)"/>
    <property type="match status" value="1"/>
</dbReference>
<evidence type="ECO:0008006" key="5">
    <source>
        <dbReference type="Google" id="ProtNLM"/>
    </source>
</evidence>
<keyword evidence="4" id="KW-1185">Reference proteome</keyword>
<dbReference type="SUPFAM" id="SSF52266">
    <property type="entry name" value="SGNH hydrolase"/>
    <property type="match status" value="1"/>
</dbReference>
<feature type="chain" id="PRO_5040725287" description="GDSL lipase/acylhydrolase" evidence="2">
    <location>
        <begin position="29"/>
        <end position="324"/>
    </location>
</feature>
<dbReference type="EMBL" id="JANBPK010000718">
    <property type="protein sequence ID" value="KAJ2934437.1"/>
    <property type="molecule type" value="Genomic_DNA"/>
</dbReference>
<organism evidence="3 4">
    <name type="scientific">Candolleomyces eurysporus</name>
    <dbReference type="NCBI Taxonomy" id="2828524"/>
    <lineage>
        <taxon>Eukaryota</taxon>
        <taxon>Fungi</taxon>
        <taxon>Dikarya</taxon>
        <taxon>Basidiomycota</taxon>
        <taxon>Agaricomycotina</taxon>
        <taxon>Agaricomycetes</taxon>
        <taxon>Agaricomycetidae</taxon>
        <taxon>Agaricales</taxon>
        <taxon>Agaricineae</taxon>
        <taxon>Psathyrellaceae</taxon>
        <taxon>Candolleomyces</taxon>
    </lineage>
</organism>
<dbReference type="Gene3D" id="3.40.50.1110">
    <property type="entry name" value="SGNH hydrolase"/>
    <property type="match status" value="1"/>
</dbReference>
<dbReference type="AlphaFoldDB" id="A0A9W8JH76"/>
<accession>A0A9W8JH76</accession>
<dbReference type="OrthoDB" id="1600564at2759"/>
<keyword evidence="2" id="KW-0732">Signal</keyword>
<keyword evidence="1" id="KW-0378">Hydrolase</keyword>
<dbReference type="CDD" id="cd01846">
    <property type="entry name" value="fatty_acyltransferase_like"/>
    <property type="match status" value="1"/>
</dbReference>
<evidence type="ECO:0000256" key="1">
    <source>
        <dbReference type="ARBA" id="ARBA00022801"/>
    </source>
</evidence>